<dbReference type="Pfam" id="PF02120">
    <property type="entry name" value="Flg_hook"/>
    <property type="match status" value="1"/>
</dbReference>
<reference evidence="4" key="1">
    <citation type="submission" date="2016-10" db="EMBL/GenBank/DDBJ databases">
        <authorList>
            <person name="Varghese N."/>
            <person name="Submissions S."/>
        </authorList>
    </citation>
    <scope>NUCLEOTIDE SEQUENCE [LARGE SCALE GENOMIC DNA]</scope>
    <source>
        <strain evidence="4">CGMCC 1.6489</strain>
    </source>
</reference>
<evidence type="ECO:0000313" key="4">
    <source>
        <dbReference type="Proteomes" id="UP000198762"/>
    </source>
</evidence>
<proteinExistence type="predicted"/>
<dbReference type="OrthoDB" id="1792985at2"/>
<feature type="compositionally biased region" description="Basic and acidic residues" evidence="1">
    <location>
        <begin position="37"/>
        <end position="95"/>
    </location>
</feature>
<sequence length="434" mass="45823">MSSMVLTQLLNPESGIDRKATGKLPDTQGSADQGPSRYDEVVRQQEKRLEQRRVEDRARERAMEQGRQAEARHDDRADERKPDPSARVGKAEGRGDTASSARRRSSGEEDTSRHTDAQEGAGKDTDPVAESRSANGKPGEGAATEGQKHSPEALAGELLDLADASETPVALPLNGAMVQGGNNGTFQGISETGLMAPGLVAGQQRGASATVGRLFAAMLETGKEPGGKGGDLLAGLQGNNTQLLSESSGKVADSLMTRLSAPELTQSLNQSATLRGQEAQALMRSYSTSVDAPVGENEWGEKVMGKLAWLTASQMSVAEIHITPPELGPLDVRVQVQNDQATVTVHASTPAVREQLELHGHRLRDMLSEQGLSLEGFDVSDSPGRETADQQGDGDGQGERGPGQRVSSAEEGDTGTVTSGALDLSWRGEVDLYA</sequence>
<dbReference type="PANTHER" id="PTHR37533:SF2">
    <property type="entry name" value="FLAGELLAR HOOK-LENGTH CONTROL PROTEIN"/>
    <property type="match status" value="1"/>
</dbReference>
<dbReference type="STRING" id="430453.SAMN04487962_101468"/>
<name>A0A1H9Z4C3_9GAMM</name>
<dbReference type="CDD" id="cd17470">
    <property type="entry name" value="T3SS_Flik_C"/>
    <property type="match status" value="1"/>
</dbReference>
<feature type="region of interest" description="Disordered" evidence="1">
    <location>
        <begin position="1"/>
        <end position="148"/>
    </location>
</feature>
<keyword evidence="3" id="KW-0969">Cilium</keyword>
<feature type="region of interest" description="Disordered" evidence="1">
    <location>
        <begin position="375"/>
        <end position="423"/>
    </location>
</feature>
<feature type="compositionally biased region" description="Basic and acidic residues" evidence="1">
    <location>
        <begin position="105"/>
        <end position="126"/>
    </location>
</feature>
<dbReference type="RefSeq" id="WP_091848589.1">
    <property type="nucleotide sequence ID" value="NZ_FOHZ01000001.1"/>
</dbReference>
<feature type="compositionally biased region" description="Polar residues" evidence="1">
    <location>
        <begin position="1"/>
        <end position="11"/>
    </location>
</feature>
<dbReference type="Proteomes" id="UP000198762">
    <property type="component" value="Unassembled WGS sequence"/>
</dbReference>
<organism evidence="3 4">
    <name type="scientific">Marinobacter segnicrescens</name>
    <dbReference type="NCBI Taxonomy" id="430453"/>
    <lineage>
        <taxon>Bacteria</taxon>
        <taxon>Pseudomonadati</taxon>
        <taxon>Pseudomonadota</taxon>
        <taxon>Gammaproteobacteria</taxon>
        <taxon>Pseudomonadales</taxon>
        <taxon>Marinobacteraceae</taxon>
        <taxon>Marinobacter</taxon>
    </lineage>
</organism>
<dbReference type="PANTHER" id="PTHR37533">
    <property type="entry name" value="FLAGELLAR HOOK-LENGTH CONTROL PROTEIN"/>
    <property type="match status" value="1"/>
</dbReference>
<dbReference type="AlphaFoldDB" id="A0A1H9Z4C3"/>
<dbReference type="Gene3D" id="3.30.750.140">
    <property type="match status" value="1"/>
</dbReference>
<dbReference type="InterPro" id="IPR038610">
    <property type="entry name" value="FliK-like_C_sf"/>
</dbReference>
<feature type="domain" description="Flagellar hook-length control protein-like C-terminal" evidence="2">
    <location>
        <begin position="308"/>
        <end position="385"/>
    </location>
</feature>
<gene>
    <name evidence="3" type="ORF">SAMN04487962_101468</name>
</gene>
<dbReference type="InterPro" id="IPR052563">
    <property type="entry name" value="FliK"/>
</dbReference>
<keyword evidence="3" id="KW-0966">Cell projection</keyword>
<dbReference type="InterPro" id="IPR021136">
    <property type="entry name" value="Flagellar_hook_control-like_C"/>
</dbReference>
<protein>
    <submittedName>
        <fullName evidence="3">Flagellar hook-length control protein FliK</fullName>
    </submittedName>
</protein>
<evidence type="ECO:0000256" key="1">
    <source>
        <dbReference type="SAM" id="MobiDB-lite"/>
    </source>
</evidence>
<keyword evidence="4" id="KW-1185">Reference proteome</keyword>
<keyword evidence="3" id="KW-0282">Flagellum</keyword>
<evidence type="ECO:0000259" key="2">
    <source>
        <dbReference type="Pfam" id="PF02120"/>
    </source>
</evidence>
<evidence type="ECO:0000313" key="3">
    <source>
        <dbReference type="EMBL" id="SES76344.1"/>
    </source>
</evidence>
<dbReference type="EMBL" id="FOHZ01000001">
    <property type="protein sequence ID" value="SES76344.1"/>
    <property type="molecule type" value="Genomic_DNA"/>
</dbReference>
<accession>A0A1H9Z4C3</accession>